<proteinExistence type="predicted"/>
<reference evidence="3" key="1">
    <citation type="journal article" date="2019" name="Int. J. Syst. Evol. Microbiol.">
        <title>The Global Catalogue of Microorganisms (GCM) 10K type strain sequencing project: providing services to taxonomists for standard genome sequencing and annotation.</title>
        <authorList>
            <consortium name="The Broad Institute Genomics Platform"/>
            <consortium name="The Broad Institute Genome Sequencing Center for Infectious Disease"/>
            <person name="Wu L."/>
            <person name="Ma J."/>
        </authorList>
    </citation>
    <scope>NUCLEOTIDE SEQUENCE [LARGE SCALE GENOMIC DNA]</scope>
    <source>
        <strain evidence="3">JCM 16904</strain>
    </source>
</reference>
<dbReference type="EMBL" id="BAAAZP010000073">
    <property type="protein sequence ID" value="GAA3668858.1"/>
    <property type="molecule type" value="Genomic_DNA"/>
</dbReference>
<organism evidence="2 3">
    <name type="scientific">Nonomuraea antimicrobica</name>
    <dbReference type="NCBI Taxonomy" id="561173"/>
    <lineage>
        <taxon>Bacteria</taxon>
        <taxon>Bacillati</taxon>
        <taxon>Actinomycetota</taxon>
        <taxon>Actinomycetes</taxon>
        <taxon>Streptosporangiales</taxon>
        <taxon>Streptosporangiaceae</taxon>
        <taxon>Nonomuraea</taxon>
    </lineage>
</organism>
<evidence type="ECO:0000313" key="3">
    <source>
        <dbReference type="Proteomes" id="UP001500902"/>
    </source>
</evidence>
<accession>A0ABP7BUQ7</accession>
<keyword evidence="1" id="KW-1133">Transmembrane helix</keyword>
<gene>
    <name evidence="2" type="ORF">GCM10022224_036240</name>
</gene>
<comment type="caution">
    <text evidence="2">The sequence shown here is derived from an EMBL/GenBank/DDBJ whole genome shotgun (WGS) entry which is preliminary data.</text>
</comment>
<evidence type="ECO:0000313" key="2">
    <source>
        <dbReference type="EMBL" id="GAA3668858.1"/>
    </source>
</evidence>
<keyword evidence="1" id="KW-0472">Membrane</keyword>
<keyword evidence="3" id="KW-1185">Reference proteome</keyword>
<evidence type="ECO:0000256" key="1">
    <source>
        <dbReference type="SAM" id="Phobius"/>
    </source>
</evidence>
<protein>
    <submittedName>
        <fullName evidence="2">Uncharacterized protein</fullName>
    </submittedName>
</protein>
<name>A0ABP7BUQ7_9ACTN</name>
<keyword evidence="1" id="KW-0812">Transmembrane</keyword>
<dbReference type="Proteomes" id="UP001500902">
    <property type="component" value="Unassembled WGS sequence"/>
</dbReference>
<sequence>MYAWIWRRLPGRLPVRVALAVALAAGVLAVLWFGIFPLVDGLLNLEDVTVEQPPDREPLQYAP</sequence>
<feature type="transmembrane region" description="Helical" evidence="1">
    <location>
        <begin position="17"/>
        <end position="39"/>
    </location>
</feature>
<dbReference type="RefSeq" id="WP_344878633.1">
    <property type="nucleotide sequence ID" value="NZ_BAAAZP010000073.1"/>
</dbReference>